<dbReference type="AlphaFoldDB" id="A0AAE8KHJ0"/>
<dbReference type="RefSeq" id="WP_130172545.1">
    <property type="nucleotide sequence ID" value="NZ_SGTH01000001.1"/>
</dbReference>
<protein>
    <submittedName>
        <fullName evidence="1">Uncharacterized protein</fullName>
    </submittedName>
</protein>
<reference evidence="1 2" key="1">
    <citation type="submission" date="2019-02" db="EMBL/GenBank/DDBJ databases">
        <title>The Batch Genome Submission of Acinetobacter spp. strains.</title>
        <authorList>
            <person name="Qin J."/>
            <person name="Hu Y."/>
            <person name="Ye H."/>
            <person name="Wei L."/>
            <person name="Feng Y."/>
            <person name="Zong Z."/>
        </authorList>
    </citation>
    <scope>NUCLEOTIDE SEQUENCE [LARGE SCALE GENOMIC DNA]</scope>
    <source>
        <strain evidence="1 2">WCHAP100012</strain>
    </source>
</reference>
<proteinExistence type="predicted"/>
<dbReference type="Proteomes" id="UP000294065">
    <property type="component" value="Unassembled WGS sequence"/>
</dbReference>
<evidence type="ECO:0000313" key="2">
    <source>
        <dbReference type="Proteomes" id="UP000294065"/>
    </source>
</evidence>
<accession>A0AAE8KHJ0</accession>
<name>A0AAE8KHJ0_ACIPI</name>
<evidence type="ECO:0000313" key="1">
    <source>
        <dbReference type="EMBL" id="RZH32128.1"/>
    </source>
</evidence>
<comment type="caution">
    <text evidence="1">The sequence shown here is derived from an EMBL/GenBank/DDBJ whole genome shotgun (WGS) entry which is preliminary data.</text>
</comment>
<sequence length="163" mass="19942">MSKLTLPFYHEFFEILQSNEILNWRANDFVQAIFEKRKNMGDQDRQLIYRGLAILVECKYLKREKKADNNRIYRYSEAPRLKVHKENVQQEKIKEVLLTEQNIIEKSLQKNKVEQIFLQDIVHKYPDFEKFLQKYDQYISKRIVELETKSVFIREIINDIEYF</sequence>
<dbReference type="EMBL" id="SGTH01000001">
    <property type="protein sequence ID" value="RZH32128.1"/>
    <property type="molecule type" value="Genomic_DNA"/>
</dbReference>
<gene>
    <name evidence="1" type="ORF">EXD98_02600</name>
</gene>
<organism evidence="1 2">
    <name type="scientific">Acinetobacter pittii</name>
    <name type="common">Acinetobacter genomosp. 3</name>
    <dbReference type="NCBI Taxonomy" id="48296"/>
    <lineage>
        <taxon>Bacteria</taxon>
        <taxon>Pseudomonadati</taxon>
        <taxon>Pseudomonadota</taxon>
        <taxon>Gammaproteobacteria</taxon>
        <taxon>Moraxellales</taxon>
        <taxon>Moraxellaceae</taxon>
        <taxon>Acinetobacter</taxon>
        <taxon>Acinetobacter calcoaceticus/baumannii complex</taxon>
    </lineage>
</organism>